<dbReference type="RefSeq" id="NP_046145.1">
    <property type="nucleotide sequence ID" value="NC_001872.1"/>
</dbReference>
<dbReference type="GeneID" id="800385"/>
<reference evidence="3" key="3">
    <citation type="submission" date="2020-02" db="EMBL/GenBank/DDBJ databases">
        <authorList>
            <person name="Zhang Y."/>
            <person name="Liu Y."/>
        </authorList>
    </citation>
    <scope>NUCLEOTIDE SEQUENCE</scope>
</reference>
<proteinExistence type="predicted"/>
<organism evidence="2">
    <name type="scientific">Chlamydomonas moewusii</name>
    <name type="common">Chlamydomonas eugametos</name>
    <dbReference type="NCBI Taxonomy" id="3054"/>
    <lineage>
        <taxon>Eukaryota</taxon>
        <taxon>Viridiplantae</taxon>
        <taxon>Chlorophyta</taxon>
        <taxon>core chlorophytes</taxon>
        <taxon>Chlorophyceae</taxon>
        <taxon>CS clade</taxon>
        <taxon>Chlamydomonadales</taxon>
        <taxon>Chlamydomonadaceae</taxon>
        <taxon>Chlamydomonas</taxon>
    </lineage>
</organism>
<accession>O47548</accession>
<dbReference type="AlphaFoldDB" id="O47548"/>
<keyword evidence="1" id="KW-0812">Transmembrane</keyword>
<name>O47548_CHLMO</name>
<sequence length="150" mass="16432">MSLSNGLVECPTWFVLVVFKYLCLSFGSGISIYIFAQFEKTRNILKDIIGVQAFSKYVGDNPGSNAGKQLTLLAVLGFGLGTVADITTSVTHHVANKAAADAYVDTCKKANVEVKESAIRELYLRPKPAIINEVFRTSQSLLEQSIRNQK</sequence>
<feature type="transmembrane region" description="Helical" evidence="1">
    <location>
        <begin position="12"/>
        <end position="36"/>
    </location>
</feature>
<reference evidence="2" key="1">
    <citation type="journal article" date="1998" name="Plant Mol. Biol.">
        <title>Complete sequence of the mitochondrial DNA of Chlamydomonas eugametos.</title>
        <authorList>
            <person name="Denovan-Wright E.M."/>
            <person name="Nedelcu A.M."/>
            <person name="Lee R.W."/>
        </authorList>
    </citation>
    <scope>NUCLEOTIDE SEQUENCE</scope>
    <source>
        <strain evidence="2">UTEX 9</strain>
    </source>
</reference>
<evidence type="ECO:0000313" key="2">
    <source>
        <dbReference type="EMBL" id="AAC39343.1"/>
    </source>
</evidence>
<evidence type="ECO:0000313" key="3">
    <source>
        <dbReference type="EMBL" id="QRM91393.1"/>
    </source>
</evidence>
<dbReference type="PIR" id="T11044">
    <property type="entry name" value="T11044"/>
</dbReference>
<keyword evidence="1" id="KW-1133">Transmembrane helix</keyword>
<dbReference type="EMBL" id="AF008237">
    <property type="protein sequence ID" value="AAC39343.1"/>
    <property type="molecule type" value="Genomic_DNA"/>
</dbReference>
<evidence type="ECO:0000256" key="1">
    <source>
        <dbReference type="SAM" id="Phobius"/>
    </source>
</evidence>
<geneLocation type="mitochondrion" evidence="2"/>
<keyword evidence="1" id="KW-0472">Membrane</keyword>
<keyword evidence="2" id="KW-0496">Mitochondrion</keyword>
<dbReference type="EMBL" id="MT015649">
    <property type="protein sequence ID" value="QRM91393.1"/>
    <property type="molecule type" value="Genomic_DNA"/>
</dbReference>
<protein>
    <submittedName>
        <fullName evidence="2">Uncharacterized protein</fullName>
    </submittedName>
</protein>
<reference evidence="3" key="2">
    <citation type="journal article" date="2020" name="Mitochondrial DNA Part B Resour">
        <title>The complete mitochondrial genome of a microalgae Chlamydomonas moewusii strain XJCH-01 from Tarim Basin of Xinjiang, China.</title>
        <authorList>
            <person name="Li Y.B."/>
            <person name="Zhang Y.Z."/>
            <person name="Jin Y."/>
            <person name="Zeng H."/>
            <person name="Duan J.Y."/>
            <person name="Liu L.X."/>
            <person name="Liu Y.G."/>
            <person name="Sui Z.H."/>
        </authorList>
    </citation>
    <scope>NUCLEOTIDE SEQUENCE</scope>
</reference>